<dbReference type="PANTHER" id="PTHR44051">
    <property type="entry name" value="GLUTATHIONE S-TRANSFERASE-RELATED"/>
    <property type="match status" value="1"/>
</dbReference>
<dbReference type="SUPFAM" id="SSF52833">
    <property type="entry name" value="Thioredoxin-like"/>
    <property type="match status" value="1"/>
</dbReference>
<evidence type="ECO:0000256" key="2">
    <source>
        <dbReference type="RuleBase" id="RU003494"/>
    </source>
</evidence>
<sequence>MAQLVKQKTIPTLYNMSSSQAFVILWALEEVADTHGIKYNIKNLPRRDPNTAKELKALFPIDKSPIVTLEPVDDEPAQTYQVLPNVLTESRLILQFISDNYTTGEWVPKSSSDKSRDIFFQELAKCTLILKVNFCVIFEVIPTFLPFGLRHLILLLVKPVVNHFLDDLRDIYQVMEDSLDEERPWFSGEKIGLADFNMSFAMDMAVQRGYFDPKRYPKVGKWYESILERPAYKRALEKGGEYDLTVFA</sequence>
<gene>
    <name evidence="4" type="ORF">PAC_13176</name>
</gene>
<accession>A0A1L7XE10</accession>
<dbReference type="Pfam" id="PF02798">
    <property type="entry name" value="GST_N"/>
    <property type="match status" value="1"/>
</dbReference>
<reference evidence="4 5" key="1">
    <citation type="submission" date="2016-03" db="EMBL/GenBank/DDBJ databases">
        <authorList>
            <person name="Ploux O."/>
        </authorList>
    </citation>
    <scope>NUCLEOTIDE SEQUENCE [LARGE SCALE GENOMIC DNA]</scope>
    <source>
        <strain evidence="4 5">UAMH 11012</strain>
    </source>
</reference>
<organism evidence="4 5">
    <name type="scientific">Phialocephala subalpina</name>
    <dbReference type="NCBI Taxonomy" id="576137"/>
    <lineage>
        <taxon>Eukaryota</taxon>
        <taxon>Fungi</taxon>
        <taxon>Dikarya</taxon>
        <taxon>Ascomycota</taxon>
        <taxon>Pezizomycotina</taxon>
        <taxon>Leotiomycetes</taxon>
        <taxon>Helotiales</taxon>
        <taxon>Mollisiaceae</taxon>
        <taxon>Phialocephala</taxon>
        <taxon>Phialocephala fortinii species complex</taxon>
    </lineage>
</organism>
<dbReference type="InterPro" id="IPR040079">
    <property type="entry name" value="Glutathione_S-Trfase"/>
</dbReference>
<dbReference type="SUPFAM" id="SSF47616">
    <property type="entry name" value="GST C-terminal domain-like"/>
    <property type="match status" value="1"/>
</dbReference>
<dbReference type="Proteomes" id="UP000184330">
    <property type="component" value="Unassembled WGS sequence"/>
</dbReference>
<dbReference type="InterPro" id="IPR004046">
    <property type="entry name" value="GST_C"/>
</dbReference>
<dbReference type="Gene3D" id="1.20.1050.10">
    <property type="match status" value="1"/>
</dbReference>
<protein>
    <recommendedName>
        <fullName evidence="3">GST C-terminal domain-containing protein</fullName>
    </recommendedName>
</protein>
<dbReference type="InterPro" id="IPR036249">
    <property type="entry name" value="Thioredoxin-like_sf"/>
</dbReference>
<dbReference type="STRING" id="576137.A0A1L7XE10"/>
<feature type="domain" description="GST C-terminal" evidence="3">
    <location>
        <begin position="127"/>
        <end position="246"/>
    </location>
</feature>
<dbReference type="PANTHER" id="PTHR44051:SF9">
    <property type="entry name" value="GLUTATHIONE S-TRANSFERASE 1"/>
    <property type="match status" value="1"/>
</dbReference>
<dbReference type="EMBL" id="FJOG01000023">
    <property type="protein sequence ID" value="CZR63279.1"/>
    <property type="molecule type" value="Genomic_DNA"/>
</dbReference>
<comment type="similarity">
    <text evidence="1 2">Belongs to the GST superfamily.</text>
</comment>
<evidence type="ECO:0000256" key="1">
    <source>
        <dbReference type="ARBA" id="ARBA00007409"/>
    </source>
</evidence>
<evidence type="ECO:0000313" key="5">
    <source>
        <dbReference type="Proteomes" id="UP000184330"/>
    </source>
</evidence>
<dbReference type="InterPro" id="IPR010987">
    <property type="entry name" value="Glutathione-S-Trfase_C-like"/>
</dbReference>
<evidence type="ECO:0000259" key="3">
    <source>
        <dbReference type="PROSITE" id="PS50405"/>
    </source>
</evidence>
<evidence type="ECO:0000313" key="4">
    <source>
        <dbReference type="EMBL" id="CZR63279.1"/>
    </source>
</evidence>
<dbReference type="Gene3D" id="3.40.30.10">
    <property type="entry name" value="Glutaredoxin"/>
    <property type="match status" value="1"/>
</dbReference>
<dbReference type="AlphaFoldDB" id="A0A1L7XE10"/>
<proteinExistence type="inferred from homology"/>
<keyword evidence="5" id="KW-1185">Reference proteome</keyword>
<dbReference type="Pfam" id="PF00043">
    <property type="entry name" value="GST_C"/>
    <property type="match status" value="1"/>
</dbReference>
<dbReference type="InterPro" id="IPR036282">
    <property type="entry name" value="Glutathione-S-Trfase_C_sf"/>
</dbReference>
<dbReference type="SFLD" id="SFLDS00019">
    <property type="entry name" value="Glutathione_Transferase_(cytos"/>
    <property type="match status" value="1"/>
</dbReference>
<dbReference type="PROSITE" id="PS50405">
    <property type="entry name" value="GST_CTER"/>
    <property type="match status" value="1"/>
</dbReference>
<dbReference type="OrthoDB" id="2309723at2759"/>
<name>A0A1L7XE10_9HELO</name>
<dbReference type="InterPro" id="IPR004045">
    <property type="entry name" value="Glutathione_S-Trfase_N"/>
</dbReference>